<feature type="coiled-coil region" evidence="1">
    <location>
        <begin position="29"/>
        <end position="105"/>
    </location>
</feature>
<protein>
    <submittedName>
        <fullName evidence="2">Uncharacterized protein</fullName>
    </submittedName>
</protein>
<evidence type="ECO:0000313" key="2">
    <source>
        <dbReference type="EMBL" id="KXZ49299.1"/>
    </source>
</evidence>
<feature type="coiled-coil region" evidence="1">
    <location>
        <begin position="134"/>
        <end position="231"/>
    </location>
</feature>
<evidence type="ECO:0000313" key="3">
    <source>
        <dbReference type="Proteomes" id="UP000075714"/>
    </source>
</evidence>
<accession>A0A150GHM5</accession>
<gene>
    <name evidence="2" type="ORF">GPECTOR_22g893</name>
</gene>
<sequence length="285" mass="31808">MSGLRQDLTAQPGKGRGIWLSSQLWHAVTKQLESQVSEVDALLREVRQKEKEAGQLRQELEAERLSHQKLMSDMQTQITEPLSRVAELEAELQAKQAAWDKHKKDLSAQADELLRMLQERQGLADDNEGLLERLGREQAARHSAERRAAEAEAQAAELQRLADYAMGKAGSGLSERDAQAMRIRDLSAALADARLQADDYRRQLAGRTAPLEQLTTDLKRLRADNRRLVALLAAVPEYRAMAAEMGAYAGVSYMPLEECLMARELVEDLYPQQLDRWAPGAALGA</sequence>
<organism evidence="2 3">
    <name type="scientific">Gonium pectorale</name>
    <name type="common">Green alga</name>
    <dbReference type="NCBI Taxonomy" id="33097"/>
    <lineage>
        <taxon>Eukaryota</taxon>
        <taxon>Viridiplantae</taxon>
        <taxon>Chlorophyta</taxon>
        <taxon>core chlorophytes</taxon>
        <taxon>Chlorophyceae</taxon>
        <taxon>CS clade</taxon>
        <taxon>Chlamydomonadales</taxon>
        <taxon>Volvocaceae</taxon>
        <taxon>Gonium</taxon>
    </lineage>
</organism>
<comment type="caution">
    <text evidence="2">The sequence shown here is derived from an EMBL/GenBank/DDBJ whole genome shotgun (WGS) entry which is preliminary data.</text>
</comment>
<dbReference type="OrthoDB" id="548608at2759"/>
<reference evidence="3" key="1">
    <citation type="journal article" date="2016" name="Nat. Commun.">
        <title>The Gonium pectorale genome demonstrates co-option of cell cycle regulation during the evolution of multicellularity.</title>
        <authorList>
            <person name="Hanschen E.R."/>
            <person name="Marriage T.N."/>
            <person name="Ferris P.J."/>
            <person name="Hamaji T."/>
            <person name="Toyoda A."/>
            <person name="Fujiyama A."/>
            <person name="Neme R."/>
            <person name="Noguchi H."/>
            <person name="Minakuchi Y."/>
            <person name="Suzuki M."/>
            <person name="Kawai-Toyooka H."/>
            <person name="Smith D.R."/>
            <person name="Sparks H."/>
            <person name="Anderson J."/>
            <person name="Bakaric R."/>
            <person name="Luria V."/>
            <person name="Karger A."/>
            <person name="Kirschner M.W."/>
            <person name="Durand P.M."/>
            <person name="Michod R.E."/>
            <person name="Nozaki H."/>
            <person name="Olson B.J."/>
        </authorList>
    </citation>
    <scope>NUCLEOTIDE SEQUENCE [LARGE SCALE GENOMIC DNA]</scope>
    <source>
        <strain evidence="3">NIES-2863</strain>
    </source>
</reference>
<name>A0A150GHM5_GONPE</name>
<dbReference type="AlphaFoldDB" id="A0A150GHM5"/>
<dbReference type="EMBL" id="LSYV01000023">
    <property type="protein sequence ID" value="KXZ49299.1"/>
    <property type="molecule type" value="Genomic_DNA"/>
</dbReference>
<dbReference type="Proteomes" id="UP000075714">
    <property type="component" value="Unassembled WGS sequence"/>
</dbReference>
<evidence type="ECO:0000256" key="1">
    <source>
        <dbReference type="SAM" id="Coils"/>
    </source>
</evidence>
<keyword evidence="3" id="KW-1185">Reference proteome</keyword>
<keyword evidence="1" id="KW-0175">Coiled coil</keyword>
<proteinExistence type="predicted"/>